<protein>
    <submittedName>
        <fullName evidence="1">LALA0S04e02388g1_1</fullName>
    </submittedName>
</protein>
<sequence length="269" mass="32083">MRINCTLHANVSRTAFANRKSFERLDTMPTTVFQYYFQLQVKDLHVYSRDADLIPWINRNSSFKRYKRKEWDSLSMSKRRIYNALYFRFTGLDYRTLGHEEVARRLEIPIPPISDYLLFRNSFKSQFDPLWDEQRKRDLLIRSPKMILRSRFSGVVKSPRFSATYSRESDSDLTKRFQDMCRECRRTWLEKVDSMQKAEIGEKLREQRESFRALMEKEIKVLDGLQSVLVDRLKGANMLTSGNLNFRKEGATQQNMDRLAFLVTHSDKE</sequence>
<dbReference type="HOGENOM" id="CLU_1034658_0_0_1"/>
<keyword evidence="2" id="KW-1185">Reference proteome</keyword>
<evidence type="ECO:0000313" key="1">
    <source>
        <dbReference type="EMBL" id="CEP61862.1"/>
    </source>
</evidence>
<reference evidence="1 2" key="1">
    <citation type="submission" date="2014-12" db="EMBL/GenBank/DDBJ databases">
        <authorList>
            <person name="Neuveglise Cecile"/>
        </authorList>
    </citation>
    <scope>NUCLEOTIDE SEQUENCE [LARGE SCALE GENOMIC DNA]</scope>
    <source>
        <strain evidence="1 2">CBS 12615</strain>
    </source>
</reference>
<proteinExistence type="predicted"/>
<dbReference type="OrthoDB" id="4064753at2759"/>
<dbReference type="Proteomes" id="UP000054304">
    <property type="component" value="Unassembled WGS sequence"/>
</dbReference>
<gene>
    <name evidence="1" type="ORF">LALA0_S04e02388g</name>
</gene>
<organism evidence="1 2">
    <name type="scientific">Lachancea lanzarotensis</name>
    <dbReference type="NCBI Taxonomy" id="1245769"/>
    <lineage>
        <taxon>Eukaryota</taxon>
        <taxon>Fungi</taxon>
        <taxon>Dikarya</taxon>
        <taxon>Ascomycota</taxon>
        <taxon>Saccharomycotina</taxon>
        <taxon>Saccharomycetes</taxon>
        <taxon>Saccharomycetales</taxon>
        <taxon>Saccharomycetaceae</taxon>
        <taxon>Lachancea</taxon>
    </lineage>
</organism>
<accession>A0A0C7N8V2</accession>
<name>A0A0C7N8V2_9SACH</name>
<dbReference type="GO" id="GO:0005759">
    <property type="term" value="C:mitochondrial matrix"/>
    <property type="evidence" value="ECO:0007669"/>
    <property type="project" value="EnsemblFungi"/>
</dbReference>
<dbReference type="GeneID" id="34685305"/>
<evidence type="ECO:0000313" key="2">
    <source>
        <dbReference type="Proteomes" id="UP000054304"/>
    </source>
</evidence>
<dbReference type="RefSeq" id="XP_022628094.1">
    <property type="nucleotide sequence ID" value="XM_022772650.1"/>
</dbReference>
<dbReference type="AlphaFoldDB" id="A0A0C7N8V2"/>
<dbReference type="EMBL" id="LN736363">
    <property type="protein sequence ID" value="CEP61862.1"/>
    <property type="molecule type" value="Genomic_DNA"/>
</dbReference>